<sequence length="586" mass="63933">MKFLRNLLAAIIGCLIAFGILFVMFLVFAALIGNSEDSVLIKNNSVLEVQLQSPIKDFVGKDDSNPFAGLFEDTKGLDDILHAIEVAKNDDKIKGISIRSSVLMAGLSQTQAIRKALKDFRESGKFVYAYADFYTQKDYYLASVAQEVYLNPVGMMDFKGLSTEVLFFKDLQEKSGVKIEVIRHGKYKSAVEPFLANEMSDANRTQLKELLEGLWTSMLSDIGDSRNISLENLNVIADTLGTRTSKNAVLTGLIDGVAYLDEYESFIKNEIGLQDDEDINYVSITDYAKEAGRKKIKSGSDKIAVVYAQGEIIYGEGGPNIIGQGIINEALKKAREDKSVKAIVLRVNSPGGSALTSDIIWREIEITKEIKPVLVSMGDVAASGGYYIAAGADKIFAEPTTITGSIGVFGTVPNMSQLASDIGVNAEQVGTNLNSVDYSIFEPMKDSFRTTVQEGIEETYSVFLDRVAAGRGITKVQADSLAQGRVWSGTDARRLGLVDELGGLNDAISEAAKMVGLETYGIKKFPIYKSGFEKLMEDLSGARAKSKESVIQQEIGAQAYSILQQLKIATEQKGIQARMPFVLDIK</sequence>
<dbReference type="InterPro" id="IPR004634">
    <property type="entry name" value="Pept_S49_pIV"/>
</dbReference>
<dbReference type="Pfam" id="PF01343">
    <property type="entry name" value="Peptidase_S49"/>
    <property type="match status" value="2"/>
</dbReference>
<dbReference type="InterPro" id="IPR001907">
    <property type="entry name" value="ClpP"/>
</dbReference>
<dbReference type="InterPro" id="IPR029045">
    <property type="entry name" value="ClpP/crotonase-like_dom_sf"/>
</dbReference>
<evidence type="ECO:0000313" key="10">
    <source>
        <dbReference type="EMBL" id="SHJ78717.1"/>
    </source>
</evidence>
<feature type="domain" description="Peptidase S49" evidence="9">
    <location>
        <begin position="367"/>
        <end position="517"/>
    </location>
</feature>
<organism evidence="10 11">
    <name type="scientific">Arenibacter nanhaiticus</name>
    <dbReference type="NCBI Taxonomy" id="558155"/>
    <lineage>
        <taxon>Bacteria</taxon>
        <taxon>Pseudomonadati</taxon>
        <taxon>Bacteroidota</taxon>
        <taxon>Flavobacteriia</taxon>
        <taxon>Flavobacteriales</taxon>
        <taxon>Flavobacteriaceae</taxon>
        <taxon>Arenibacter</taxon>
    </lineage>
</organism>
<dbReference type="InterPro" id="IPR047217">
    <property type="entry name" value="S49_SppA_67K_type_N"/>
</dbReference>
<protein>
    <submittedName>
        <fullName evidence="10">Protease-4</fullName>
    </submittedName>
</protein>
<evidence type="ECO:0000256" key="1">
    <source>
        <dbReference type="ARBA" id="ARBA00004370"/>
    </source>
</evidence>
<dbReference type="EMBL" id="FQYX01000037">
    <property type="protein sequence ID" value="SHJ78717.1"/>
    <property type="molecule type" value="Genomic_DNA"/>
</dbReference>
<keyword evidence="3 10" id="KW-0645">Protease</keyword>
<evidence type="ECO:0000256" key="7">
    <source>
        <dbReference type="PIRSR" id="PIRSR001217-1"/>
    </source>
</evidence>
<proteinExistence type="inferred from homology"/>
<keyword evidence="4" id="KW-0378">Hydrolase</keyword>
<dbReference type="InterPro" id="IPR047272">
    <property type="entry name" value="S49_SppA_C"/>
</dbReference>
<dbReference type="GO" id="GO:0004176">
    <property type="term" value="F:ATP-dependent peptidase activity"/>
    <property type="evidence" value="ECO:0007669"/>
    <property type="project" value="InterPro"/>
</dbReference>
<dbReference type="AlphaFoldDB" id="A0A1M6M5L9"/>
<dbReference type="RefSeq" id="WP_072765784.1">
    <property type="nucleotide sequence ID" value="NZ_FQYX01000037.1"/>
</dbReference>
<feature type="active site" description="Nucleophile" evidence="7">
    <location>
        <position position="383"/>
    </location>
</feature>
<keyword evidence="8" id="KW-1133">Transmembrane helix</keyword>
<keyword evidence="5" id="KW-0720">Serine protease</keyword>
<dbReference type="InterPro" id="IPR004635">
    <property type="entry name" value="Pept_S49_SppA"/>
</dbReference>
<evidence type="ECO:0000256" key="5">
    <source>
        <dbReference type="ARBA" id="ARBA00022825"/>
    </source>
</evidence>
<dbReference type="SUPFAM" id="SSF52096">
    <property type="entry name" value="ClpP/crotonase"/>
    <property type="match status" value="2"/>
</dbReference>
<feature type="domain" description="Peptidase S49" evidence="9">
    <location>
        <begin position="120"/>
        <end position="263"/>
    </location>
</feature>
<dbReference type="GO" id="GO:0004252">
    <property type="term" value="F:serine-type endopeptidase activity"/>
    <property type="evidence" value="ECO:0007669"/>
    <property type="project" value="InterPro"/>
</dbReference>
<keyword evidence="11" id="KW-1185">Reference proteome</keyword>
<dbReference type="CDD" id="cd07023">
    <property type="entry name" value="S49_Sppa_N_C"/>
    <property type="match status" value="1"/>
</dbReference>
<keyword evidence="8" id="KW-0812">Transmembrane</keyword>
<dbReference type="NCBIfam" id="TIGR00706">
    <property type="entry name" value="SppA_dom"/>
    <property type="match status" value="1"/>
</dbReference>
<evidence type="ECO:0000256" key="2">
    <source>
        <dbReference type="ARBA" id="ARBA00008683"/>
    </source>
</evidence>
<dbReference type="Proteomes" id="UP000184231">
    <property type="component" value="Unassembled WGS sequence"/>
</dbReference>
<reference evidence="10 11" key="1">
    <citation type="submission" date="2016-11" db="EMBL/GenBank/DDBJ databases">
        <authorList>
            <person name="Jaros S."/>
            <person name="Januszkiewicz K."/>
            <person name="Wedrychowicz H."/>
        </authorList>
    </citation>
    <scope>NUCLEOTIDE SEQUENCE [LARGE SCALE GENOMIC DNA]</scope>
    <source>
        <strain evidence="10 11">CGMCC 1.8863</strain>
    </source>
</reference>
<comment type="similarity">
    <text evidence="2">Belongs to the peptidase S49 family.</text>
</comment>
<evidence type="ECO:0000256" key="3">
    <source>
        <dbReference type="ARBA" id="ARBA00022670"/>
    </source>
</evidence>
<dbReference type="PRINTS" id="PR00127">
    <property type="entry name" value="CLPPROTEASEP"/>
</dbReference>
<feature type="transmembrane region" description="Helical" evidence="8">
    <location>
        <begin position="7"/>
        <end position="32"/>
    </location>
</feature>
<evidence type="ECO:0000256" key="4">
    <source>
        <dbReference type="ARBA" id="ARBA00022801"/>
    </source>
</evidence>
<gene>
    <name evidence="10" type="ORF">SAMN04487911_13715</name>
</gene>
<feature type="active site" description="Proton donor/acceptor" evidence="7">
    <location>
        <position position="188"/>
    </location>
</feature>
<dbReference type="OrthoDB" id="9764363at2"/>
<name>A0A1M6M5L9_9FLAO</name>
<dbReference type="PIRSF" id="PIRSF001217">
    <property type="entry name" value="Protease_4_SppA"/>
    <property type="match status" value="1"/>
</dbReference>
<dbReference type="InterPro" id="IPR002142">
    <property type="entry name" value="Peptidase_S49"/>
</dbReference>
<dbReference type="PANTHER" id="PTHR33209:SF1">
    <property type="entry name" value="PEPTIDASE S49 DOMAIN-CONTAINING PROTEIN"/>
    <property type="match status" value="1"/>
</dbReference>
<accession>A0A1M6M5L9</accession>
<dbReference type="Gene3D" id="3.90.226.10">
    <property type="entry name" value="2-enoyl-CoA Hydratase, Chain A, domain 1"/>
    <property type="match status" value="3"/>
</dbReference>
<evidence type="ECO:0000256" key="8">
    <source>
        <dbReference type="SAM" id="Phobius"/>
    </source>
</evidence>
<evidence type="ECO:0000256" key="6">
    <source>
        <dbReference type="ARBA" id="ARBA00023136"/>
    </source>
</evidence>
<dbReference type="GO" id="GO:0016020">
    <property type="term" value="C:membrane"/>
    <property type="evidence" value="ECO:0007669"/>
    <property type="project" value="UniProtKB-SubCell"/>
</dbReference>
<dbReference type="NCBIfam" id="TIGR00705">
    <property type="entry name" value="SppA_67K"/>
    <property type="match status" value="1"/>
</dbReference>
<comment type="subcellular location">
    <subcellularLocation>
        <location evidence="1">Membrane</location>
    </subcellularLocation>
</comment>
<dbReference type="STRING" id="558155.SAMN04487911_13715"/>
<dbReference type="GO" id="GO:0006465">
    <property type="term" value="P:signal peptide processing"/>
    <property type="evidence" value="ECO:0007669"/>
    <property type="project" value="InterPro"/>
</dbReference>
<evidence type="ECO:0000259" key="9">
    <source>
        <dbReference type="Pfam" id="PF01343"/>
    </source>
</evidence>
<evidence type="ECO:0000313" key="11">
    <source>
        <dbReference type="Proteomes" id="UP000184231"/>
    </source>
</evidence>
<dbReference type="CDD" id="cd07018">
    <property type="entry name" value="S49_SppA_67K_type"/>
    <property type="match status" value="1"/>
</dbReference>
<dbReference type="PANTHER" id="PTHR33209">
    <property type="entry name" value="PROTEASE 4"/>
    <property type="match status" value="1"/>
</dbReference>
<keyword evidence="6 8" id="KW-0472">Membrane</keyword>